<feature type="transmembrane region" description="Helical" evidence="6">
    <location>
        <begin position="6"/>
        <end position="34"/>
    </location>
</feature>
<evidence type="ECO:0000313" key="9">
    <source>
        <dbReference type="Proteomes" id="UP000002296"/>
    </source>
</evidence>
<keyword evidence="1" id="KW-0547">Nucleotide-binding</keyword>
<dbReference type="EMBL" id="AAHK01000431">
    <property type="protein sequence ID" value="EAN92475.1"/>
    <property type="molecule type" value="Genomic_DNA"/>
</dbReference>
<dbReference type="GeneID" id="3545846"/>
<dbReference type="Pfam" id="PF01926">
    <property type="entry name" value="MMR_HSR1"/>
    <property type="match status" value="1"/>
</dbReference>
<dbReference type="eggNOG" id="KOG1424">
    <property type="taxonomic scope" value="Eukaryota"/>
</dbReference>
<dbReference type="AlphaFoldDB" id="Q4DIW9"/>
<dbReference type="InParanoid" id="Q4DIW9"/>
<dbReference type="GO" id="GO:0005525">
    <property type="term" value="F:GTP binding"/>
    <property type="evidence" value="ECO:0007669"/>
    <property type="project" value="UniProtKB-KW"/>
</dbReference>
<dbReference type="OMA" id="EVWQQLW"/>
<keyword evidence="2" id="KW-0342">GTP-binding</keyword>
<keyword evidence="6" id="KW-0472">Membrane</keyword>
<comment type="function">
    <text evidence="3">Possible regulatory or functional link with the histocompatibility cluster.</text>
</comment>
<name>Q4DIW9_TRYCC</name>
<dbReference type="Gene3D" id="3.40.50.300">
    <property type="entry name" value="P-loop containing nucleotide triphosphate hydrolases"/>
    <property type="match status" value="2"/>
</dbReference>
<dbReference type="InterPro" id="IPR043358">
    <property type="entry name" value="GNL1-like"/>
</dbReference>
<keyword evidence="6" id="KW-0812">Transmembrane</keyword>
<organism evidence="8 9">
    <name type="scientific">Trypanosoma cruzi (strain CL Brener)</name>
    <dbReference type="NCBI Taxonomy" id="353153"/>
    <lineage>
        <taxon>Eukaryota</taxon>
        <taxon>Discoba</taxon>
        <taxon>Euglenozoa</taxon>
        <taxon>Kinetoplastea</taxon>
        <taxon>Metakinetoplastina</taxon>
        <taxon>Trypanosomatida</taxon>
        <taxon>Trypanosomatidae</taxon>
        <taxon>Trypanosoma</taxon>
        <taxon>Schizotrypanum</taxon>
    </lineage>
</organism>
<feature type="region of interest" description="Disordered" evidence="5">
    <location>
        <begin position="67"/>
        <end position="88"/>
    </location>
</feature>
<accession>Q4DIW9</accession>
<keyword evidence="9" id="KW-1185">Reference proteome</keyword>
<sequence length="668" mass="76077">MYGICMLLLLLLFYCLYEGVNIYIFIFICVYNGMPAFSGKQKKKQLQERRQRKKHYGEEYEDIQRRDVIHHNGNPHGHDGDRSSNRNEEKDYAKVEYKYGADRKGIRSVFLKETVEEIAARKKRAYEPLKQRRFMDENGIPFGSWFNMPGYTDAALMPFAVEMPTRGWALDEAMLENNNQCDDNTCSKKNDEVLPENVSLESRELERFEVYLKAVDNYPLPPALQTLQLSSYERNLDVWRQLWRTVEQSDVVLIVCDVRYPILHLPLSLLHYIVRQCKKSPLVLLNKADLVPRHVLDKWMEFLPLYFKATGVVSADKAEEASTGIVCDIPLLPFTSLPAEETAFGADVNGNPARRRKKKKRHAKLYEQLRTGKLQLPETPTRDEYGDDDEDACGSSSQDEEENNKSGRVKCDGEYTYAETDNFKGMYKAERELQCDKREYNELQIVSDMISLLLQKCRAMCANKTHVTCGTGGEEAFLRIGVVGHPNVGKSSLLNCIRGTKVVSVSATPGHTKHLQTIPIPSEHVVLIDSPGLAFPLFGLPRAIQAVVGTHQIAQTRDPQSGVAFLASHLQIERLYGLRKVDGADDTVEWSPYELCESYAKKKGYFVKHGKGALDVHRGAIEILQEAYDGRLVLFFAPPDITWLESSQFRKEICPHLLMELHLPKNSG</sequence>
<feature type="domain" description="G" evidence="7">
    <location>
        <begin position="479"/>
        <end position="556"/>
    </location>
</feature>
<evidence type="ECO:0000256" key="4">
    <source>
        <dbReference type="ARBA" id="ARBA00039902"/>
    </source>
</evidence>
<evidence type="ECO:0000256" key="3">
    <source>
        <dbReference type="ARBA" id="ARBA00037770"/>
    </source>
</evidence>
<feature type="region of interest" description="Disordered" evidence="5">
    <location>
        <begin position="370"/>
        <end position="408"/>
    </location>
</feature>
<gene>
    <name evidence="8" type="ORF">Tc00.1047053506287.150</name>
</gene>
<dbReference type="PANTHER" id="PTHR45709:SF3">
    <property type="entry name" value="GUANINE NUCLEOTIDE-BINDING PROTEIN-LIKE 1"/>
    <property type="match status" value="1"/>
</dbReference>
<dbReference type="KEGG" id="tcr:506287.150"/>
<evidence type="ECO:0000256" key="5">
    <source>
        <dbReference type="SAM" id="MobiDB-lite"/>
    </source>
</evidence>
<protein>
    <recommendedName>
        <fullName evidence="4">Guanine nucleotide-binding protein-like 1</fullName>
    </recommendedName>
</protein>
<reference evidence="8 9" key="1">
    <citation type="journal article" date="2005" name="Science">
        <title>The genome sequence of Trypanosoma cruzi, etiologic agent of Chagas disease.</title>
        <authorList>
            <person name="El-Sayed N.M."/>
            <person name="Myler P.J."/>
            <person name="Bartholomeu D.C."/>
            <person name="Nilsson D."/>
            <person name="Aggarwal G."/>
            <person name="Tran A.N."/>
            <person name="Ghedin E."/>
            <person name="Worthey E.A."/>
            <person name="Delcher A.L."/>
            <person name="Blandin G."/>
            <person name="Westenberger S.J."/>
            <person name="Caler E."/>
            <person name="Cerqueira G.C."/>
            <person name="Branche C."/>
            <person name="Haas B."/>
            <person name="Anupama A."/>
            <person name="Arner E."/>
            <person name="Aslund L."/>
            <person name="Attipoe P."/>
            <person name="Bontempi E."/>
            <person name="Bringaud F."/>
            <person name="Burton P."/>
            <person name="Cadag E."/>
            <person name="Campbell D.A."/>
            <person name="Carrington M."/>
            <person name="Crabtree J."/>
            <person name="Darban H."/>
            <person name="da Silveira J.F."/>
            <person name="de Jong P."/>
            <person name="Edwards K."/>
            <person name="Englund P.T."/>
            <person name="Fazelina G."/>
            <person name="Feldblyum T."/>
            <person name="Ferella M."/>
            <person name="Frasch A.C."/>
            <person name="Gull K."/>
            <person name="Horn D."/>
            <person name="Hou L."/>
            <person name="Huang Y."/>
            <person name="Kindlund E."/>
            <person name="Klingbeil M."/>
            <person name="Kluge S."/>
            <person name="Koo H."/>
            <person name="Lacerda D."/>
            <person name="Levin M.J."/>
            <person name="Lorenzi H."/>
            <person name="Louie T."/>
            <person name="Machado C.R."/>
            <person name="McCulloch R."/>
            <person name="McKenna A."/>
            <person name="Mizuno Y."/>
            <person name="Mottram J.C."/>
            <person name="Nelson S."/>
            <person name="Ochaya S."/>
            <person name="Osoegawa K."/>
            <person name="Pai G."/>
            <person name="Parsons M."/>
            <person name="Pentony M."/>
            <person name="Pettersson U."/>
            <person name="Pop M."/>
            <person name="Ramirez J.L."/>
            <person name="Rinta J."/>
            <person name="Robertson L."/>
            <person name="Salzberg S.L."/>
            <person name="Sanchez D.O."/>
            <person name="Seyler A."/>
            <person name="Sharma R."/>
            <person name="Shetty J."/>
            <person name="Simpson A.J."/>
            <person name="Sisk E."/>
            <person name="Tammi M.T."/>
            <person name="Tarleton R."/>
            <person name="Teixeira S."/>
            <person name="Van Aken S."/>
            <person name="Vogt C."/>
            <person name="Ward P.N."/>
            <person name="Wickstead B."/>
            <person name="Wortman J."/>
            <person name="White O."/>
            <person name="Fraser C.M."/>
            <person name="Stuart K.D."/>
            <person name="Andersson B."/>
        </authorList>
    </citation>
    <scope>NUCLEOTIDE SEQUENCE [LARGE SCALE GENOMIC DNA]</scope>
    <source>
        <strain evidence="8 9">CL Brener</strain>
    </source>
</reference>
<proteinExistence type="predicted"/>
<dbReference type="Proteomes" id="UP000002296">
    <property type="component" value="Unassembled WGS sequence"/>
</dbReference>
<dbReference type="InterPro" id="IPR027417">
    <property type="entry name" value="P-loop_NTPase"/>
</dbReference>
<comment type="caution">
    <text evidence="8">The sequence shown here is derived from an EMBL/GenBank/DDBJ whole genome shotgun (WGS) entry which is preliminary data.</text>
</comment>
<evidence type="ECO:0000256" key="2">
    <source>
        <dbReference type="ARBA" id="ARBA00023134"/>
    </source>
</evidence>
<evidence type="ECO:0000256" key="1">
    <source>
        <dbReference type="ARBA" id="ARBA00022741"/>
    </source>
</evidence>
<dbReference type="RefSeq" id="XP_814326.1">
    <property type="nucleotide sequence ID" value="XM_809233.1"/>
</dbReference>
<feature type="compositionally biased region" description="Acidic residues" evidence="5">
    <location>
        <begin position="385"/>
        <end position="402"/>
    </location>
</feature>
<dbReference type="InterPro" id="IPR006073">
    <property type="entry name" value="GTP-bd"/>
</dbReference>
<evidence type="ECO:0000259" key="7">
    <source>
        <dbReference type="Pfam" id="PF01926"/>
    </source>
</evidence>
<evidence type="ECO:0000256" key="6">
    <source>
        <dbReference type="SAM" id="Phobius"/>
    </source>
</evidence>
<keyword evidence="6" id="KW-1133">Transmembrane helix</keyword>
<dbReference type="SUPFAM" id="SSF52540">
    <property type="entry name" value="P-loop containing nucleoside triphosphate hydrolases"/>
    <property type="match status" value="1"/>
</dbReference>
<dbReference type="PaxDb" id="353153-Q4DIW9"/>
<evidence type="ECO:0000313" key="8">
    <source>
        <dbReference type="EMBL" id="EAN92475.1"/>
    </source>
</evidence>
<dbReference type="STRING" id="353153.Q4DIW9"/>
<dbReference type="GO" id="GO:0003924">
    <property type="term" value="F:GTPase activity"/>
    <property type="evidence" value="ECO:0007669"/>
    <property type="project" value="InterPro"/>
</dbReference>
<dbReference type="PANTHER" id="PTHR45709">
    <property type="entry name" value="LARGE SUBUNIT GTPASE 1 HOMOLOG-RELATED"/>
    <property type="match status" value="1"/>
</dbReference>